<dbReference type="UniPathway" id="UPA00282"/>
<keyword evidence="15" id="KW-1185">Reference proteome</keyword>
<sequence>MAVKVVSPLDSAFMLVERDEMPWHASLLMVFTLPDDAGADFVSDLREQMRGSQTPAVPFNLAPVHARLTKLPMMRTVSSIDVDHHVRLHRLPRNGGERELNELVGQLHGERLDMSRPLWELHLIEGLPGNRFGAFIKIHHSVVDGITGMRRLLRWLSPDPEARDCAPLFTVGPGAYVPREETGSQVTRVAKTVGTHTRAAGQLSRTVYQLVRGSIDGEPLAVPYQSPKSVWHGRISNQRSIASKQFDLERLKAAAADHGVGLGDVVLYMCGSALRSYLANHGGVPAKPLTGGVPMSIRDDNDERPGSAFGFVTVDLGTNVADPVERLAAVTRSNTASKTQLGSLSDEALGLQTVVANGPMIAALALGTKALTPAAFGLVISNIPGPKKPLYLNGARLESLIPVSVPMHNSPINMTAIGHDGRITFGMVAASEKVPELGQVADGLVDALVDLEKTGNRRKLA</sequence>
<organism evidence="14 15">
    <name type="scientific">Antrihabitans cavernicola</name>
    <dbReference type="NCBI Taxonomy" id="2495913"/>
    <lineage>
        <taxon>Bacteria</taxon>
        <taxon>Bacillati</taxon>
        <taxon>Actinomycetota</taxon>
        <taxon>Actinomycetes</taxon>
        <taxon>Mycobacteriales</taxon>
        <taxon>Nocardiaceae</taxon>
        <taxon>Antrihabitans</taxon>
    </lineage>
</organism>
<dbReference type="GO" id="GO:0001666">
    <property type="term" value="P:response to hypoxia"/>
    <property type="evidence" value="ECO:0007669"/>
    <property type="project" value="TreeGrafter"/>
</dbReference>
<evidence type="ECO:0000256" key="8">
    <source>
        <dbReference type="ARBA" id="ARBA00023098"/>
    </source>
</evidence>
<accession>A0A5A7S5U9</accession>
<evidence type="ECO:0000256" key="2">
    <source>
        <dbReference type="ARBA" id="ARBA00005189"/>
    </source>
</evidence>
<dbReference type="PANTHER" id="PTHR31650:SF1">
    <property type="entry name" value="WAX ESTER SYNTHASE_DIACYLGLYCEROL ACYLTRANSFERASE 4-RELATED"/>
    <property type="match status" value="1"/>
</dbReference>
<dbReference type="Proteomes" id="UP000322244">
    <property type="component" value="Unassembled WGS sequence"/>
</dbReference>
<dbReference type="GO" id="GO:0071731">
    <property type="term" value="P:response to nitric oxide"/>
    <property type="evidence" value="ECO:0007669"/>
    <property type="project" value="TreeGrafter"/>
</dbReference>
<evidence type="ECO:0000256" key="9">
    <source>
        <dbReference type="ARBA" id="ARBA00023315"/>
    </source>
</evidence>
<keyword evidence="5 11" id="KW-0444">Lipid biosynthesis</keyword>
<comment type="pathway">
    <text evidence="2">Lipid metabolism.</text>
</comment>
<dbReference type="Pfam" id="PF06974">
    <property type="entry name" value="WS_DGAT_C"/>
    <property type="match status" value="1"/>
</dbReference>
<evidence type="ECO:0000256" key="11">
    <source>
        <dbReference type="RuleBase" id="RU361241"/>
    </source>
</evidence>
<evidence type="ECO:0000256" key="6">
    <source>
        <dbReference type="ARBA" id="ARBA00022679"/>
    </source>
</evidence>
<feature type="domain" description="O-acyltransferase WSD1 C-terminal" evidence="13">
    <location>
        <begin position="306"/>
        <end position="451"/>
    </location>
</feature>
<dbReference type="InterPro" id="IPR009721">
    <property type="entry name" value="O-acyltransferase_WSD1_C"/>
</dbReference>
<evidence type="ECO:0000313" key="14">
    <source>
        <dbReference type="EMBL" id="KAA0021256.1"/>
    </source>
</evidence>
<gene>
    <name evidence="14" type="ORF">FOY51_20395</name>
</gene>
<dbReference type="InterPro" id="IPR004255">
    <property type="entry name" value="O-acyltransferase_WSD1_N"/>
</dbReference>
<dbReference type="PANTHER" id="PTHR31650">
    <property type="entry name" value="O-ACYLTRANSFERASE (WSD1-LIKE) FAMILY PROTEIN"/>
    <property type="match status" value="1"/>
</dbReference>
<comment type="caution">
    <text evidence="14">The sequence shown here is derived from an EMBL/GenBank/DDBJ whole genome shotgun (WGS) entry which is preliminary data.</text>
</comment>
<dbReference type="GO" id="GO:0019432">
    <property type="term" value="P:triglyceride biosynthetic process"/>
    <property type="evidence" value="ECO:0007669"/>
    <property type="project" value="UniProtKB-UniPathway"/>
</dbReference>
<keyword evidence="8 11" id="KW-0443">Lipid metabolism</keyword>
<dbReference type="InterPro" id="IPR014292">
    <property type="entry name" value="Acyl_transf_WS/DGAT"/>
</dbReference>
<evidence type="ECO:0000259" key="12">
    <source>
        <dbReference type="Pfam" id="PF03007"/>
    </source>
</evidence>
<evidence type="ECO:0000256" key="7">
    <source>
        <dbReference type="ARBA" id="ARBA00022798"/>
    </source>
</evidence>
<evidence type="ECO:0000259" key="13">
    <source>
        <dbReference type="Pfam" id="PF06974"/>
    </source>
</evidence>
<dbReference type="NCBIfam" id="TIGR02946">
    <property type="entry name" value="acyl_WS_DGAT"/>
    <property type="match status" value="1"/>
</dbReference>
<evidence type="ECO:0000256" key="3">
    <source>
        <dbReference type="ARBA" id="ARBA00009587"/>
    </source>
</evidence>
<dbReference type="GO" id="GO:0005886">
    <property type="term" value="C:plasma membrane"/>
    <property type="evidence" value="ECO:0007669"/>
    <property type="project" value="TreeGrafter"/>
</dbReference>
<evidence type="ECO:0000313" key="15">
    <source>
        <dbReference type="Proteomes" id="UP000322244"/>
    </source>
</evidence>
<evidence type="ECO:0000256" key="1">
    <source>
        <dbReference type="ARBA" id="ARBA00004771"/>
    </source>
</evidence>
<keyword evidence="6 11" id="KW-0808">Transferase</keyword>
<dbReference type="InterPro" id="IPR045034">
    <property type="entry name" value="O-acyltransferase_WSD1-like"/>
</dbReference>
<protein>
    <recommendedName>
        <fullName evidence="4 11">Diacylglycerol O-acyltransferase</fullName>
        <ecNumber evidence="4 11">2.3.1.20</ecNumber>
    </recommendedName>
</protein>
<reference evidence="14 15" key="1">
    <citation type="submission" date="2019-07" db="EMBL/GenBank/DDBJ databases">
        <title>Rhodococcus cavernicolus sp. nov., isolated from a cave.</title>
        <authorList>
            <person name="Lee S.D."/>
        </authorList>
    </citation>
    <scope>NUCLEOTIDE SEQUENCE [LARGE SCALE GENOMIC DNA]</scope>
    <source>
        <strain evidence="14 15">C1-24</strain>
    </source>
</reference>
<evidence type="ECO:0000256" key="5">
    <source>
        <dbReference type="ARBA" id="ARBA00022516"/>
    </source>
</evidence>
<dbReference type="OrthoDB" id="9810950at2"/>
<comment type="similarity">
    <text evidence="3 11">Belongs to the long-chain O-acyltransferase family.</text>
</comment>
<dbReference type="GO" id="GO:0051701">
    <property type="term" value="P:biological process involved in interaction with host"/>
    <property type="evidence" value="ECO:0007669"/>
    <property type="project" value="TreeGrafter"/>
</dbReference>
<dbReference type="AlphaFoldDB" id="A0A5A7S5U9"/>
<keyword evidence="9 11" id="KW-0012">Acyltransferase</keyword>
<feature type="domain" description="O-acyltransferase WSD1-like N-terminal" evidence="12">
    <location>
        <begin position="7"/>
        <end position="266"/>
    </location>
</feature>
<dbReference type="GO" id="GO:0006071">
    <property type="term" value="P:glycerol metabolic process"/>
    <property type="evidence" value="ECO:0007669"/>
    <property type="project" value="UniProtKB-KW"/>
</dbReference>
<dbReference type="RefSeq" id="WP_149432089.1">
    <property type="nucleotide sequence ID" value="NZ_VLNY01000011.1"/>
</dbReference>
<evidence type="ECO:0000256" key="4">
    <source>
        <dbReference type="ARBA" id="ARBA00013244"/>
    </source>
</evidence>
<dbReference type="EMBL" id="VLNY01000011">
    <property type="protein sequence ID" value="KAA0021256.1"/>
    <property type="molecule type" value="Genomic_DNA"/>
</dbReference>
<name>A0A5A7S5U9_9NOCA</name>
<dbReference type="EC" id="2.3.1.20" evidence="4 11"/>
<proteinExistence type="inferred from homology"/>
<keyword evidence="7 11" id="KW-0319">Glycerol metabolism</keyword>
<comment type="catalytic activity">
    <reaction evidence="10 11">
        <text>an acyl-CoA + a 1,2-diacyl-sn-glycerol = a triacyl-sn-glycerol + CoA</text>
        <dbReference type="Rhea" id="RHEA:10868"/>
        <dbReference type="ChEBI" id="CHEBI:17815"/>
        <dbReference type="ChEBI" id="CHEBI:57287"/>
        <dbReference type="ChEBI" id="CHEBI:58342"/>
        <dbReference type="ChEBI" id="CHEBI:64615"/>
        <dbReference type="EC" id="2.3.1.20"/>
    </reaction>
</comment>
<comment type="pathway">
    <text evidence="1 11">Glycerolipid metabolism; triacylglycerol biosynthesis.</text>
</comment>
<evidence type="ECO:0000256" key="10">
    <source>
        <dbReference type="ARBA" id="ARBA00048109"/>
    </source>
</evidence>
<dbReference type="Pfam" id="PF03007">
    <property type="entry name" value="WS_DGAT_cat"/>
    <property type="match status" value="1"/>
</dbReference>
<dbReference type="GO" id="GO:0004144">
    <property type="term" value="F:diacylglycerol O-acyltransferase activity"/>
    <property type="evidence" value="ECO:0007669"/>
    <property type="project" value="UniProtKB-EC"/>
</dbReference>